<dbReference type="Pfam" id="PF00465">
    <property type="entry name" value="Fe-ADH"/>
    <property type="match status" value="1"/>
</dbReference>
<dbReference type="Gene3D" id="3.40.50.1970">
    <property type="match status" value="1"/>
</dbReference>
<evidence type="ECO:0000259" key="6">
    <source>
        <dbReference type="Pfam" id="PF25137"/>
    </source>
</evidence>
<sequence length="371" mass="38352">MDNFVYTTQPFRVVFGAGTVSSLGEEVGRLRCARVLTLSTPQQEAGAAEIARRLGPLDAGVLAGAVMHVPSGCVDRAMRAVEETAADCLLAYGGGSTIGLAKALALRTGLPIVAVPTTYAGSEVTPIYGITEDRVKRTGRDPVVLPKVVIYDPALTLGLPAAVSVNSGLNAIAHAAEALYAHDGNPIVGLMAASGIEALARALPLILKDPGDADARAQALYGAWLCGTVLGQASMGLHHKLCHTLGGSFNLPHAETHAVMLPHVLAYNGPSAPSAMARIAKALGADDAALGMHRYAAALGAPLSLRELGMPADGLDHAADLAVKAEYPNPRPLERAALRRLLQRAYDGAPPAAPPRAPRQGTGLPREEILA</sequence>
<dbReference type="InterPro" id="IPR034786">
    <property type="entry name" value="MAR"/>
</dbReference>
<dbReference type="GO" id="GO:0004022">
    <property type="term" value="F:alcohol dehydrogenase (NAD+) activity"/>
    <property type="evidence" value="ECO:0007669"/>
    <property type="project" value="TreeGrafter"/>
</dbReference>
<evidence type="ECO:0000256" key="1">
    <source>
        <dbReference type="ARBA" id="ARBA00007358"/>
    </source>
</evidence>
<feature type="domain" description="Fe-containing alcohol dehydrogenase-like C-terminal" evidence="6">
    <location>
        <begin position="165"/>
        <end position="346"/>
    </location>
</feature>
<protein>
    <submittedName>
        <fullName evidence="7">Maleylacetate reductase</fullName>
    </submittedName>
</protein>
<dbReference type="STRING" id="1035707.SAMN05216552_102946"/>
<keyword evidence="2" id="KW-0560">Oxidoreductase</keyword>
<feature type="domain" description="Alcohol dehydrogenase iron-type/glycerol dehydrogenase GldA" evidence="5">
    <location>
        <begin position="10"/>
        <end position="153"/>
    </location>
</feature>
<dbReference type="PANTHER" id="PTHR11496:SF102">
    <property type="entry name" value="ALCOHOL DEHYDROGENASE 4"/>
    <property type="match status" value="1"/>
</dbReference>
<reference evidence="8" key="1">
    <citation type="submission" date="2016-10" db="EMBL/GenBank/DDBJ databases">
        <authorList>
            <person name="Varghese N."/>
            <person name="Submissions S."/>
        </authorList>
    </citation>
    <scope>NUCLEOTIDE SEQUENCE [LARGE SCALE GENOMIC DNA]</scope>
    <source>
        <strain evidence="8">CGMCC 1.11014</strain>
    </source>
</reference>
<evidence type="ECO:0000256" key="4">
    <source>
        <dbReference type="SAM" id="MobiDB-lite"/>
    </source>
</evidence>
<dbReference type="RefSeq" id="WP_093558317.1">
    <property type="nucleotide sequence ID" value="NZ_FPBO01000029.1"/>
</dbReference>
<evidence type="ECO:0000313" key="8">
    <source>
        <dbReference type="Proteomes" id="UP000199391"/>
    </source>
</evidence>
<dbReference type="EMBL" id="FPBO01000029">
    <property type="protein sequence ID" value="SFV09173.1"/>
    <property type="molecule type" value="Genomic_DNA"/>
</dbReference>
<dbReference type="GO" id="GO:0046872">
    <property type="term" value="F:metal ion binding"/>
    <property type="evidence" value="ECO:0007669"/>
    <property type="project" value="InterPro"/>
</dbReference>
<dbReference type="Gene3D" id="1.20.1090.10">
    <property type="entry name" value="Dehydroquinate synthase-like - alpha domain"/>
    <property type="match status" value="1"/>
</dbReference>
<dbReference type="InterPro" id="IPR001670">
    <property type="entry name" value="ADH_Fe/GldA"/>
</dbReference>
<comment type="similarity">
    <text evidence="1">Belongs to the iron-containing alcohol dehydrogenase family.</text>
</comment>
<dbReference type="CDD" id="cd08177">
    <property type="entry name" value="MAR"/>
    <property type="match status" value="1"/>
</dbReference>
<evidence type="ECO:0000256" key="2">
    <source>
        <dbReference type="ARBA" id="ARBA00023002"/>
    </source>
</evidence>
<dbReference type="InterPro" id="IPR056798">
    <property type="entry name" value="ADH_Fe_C"/>
</dbReference>
<gene>
    <name evidence="7" type="ORF">SAMN05216552_102946</name>
</gene>
<dbReference type="Proteomes" id="UP000199391">
    <property type="component" value="Unassembled WGS sequence"/>
</dbReference>
<evidence type="ECO:0000259" key="5">
    <source>
        <dbReference type="Pfam" id="PF00465"/>
    </source>
</evidence>
<evidence type="ECO:0000313" key="7">
    <source>
        <dbReference type="EMBL" id="SFV09173.1"/>
    </source>
</evidence>
<proteinExistence type="inferred from homology"/>
<organism evidence="7 8">
    <name type="scientific">Pseudoduganella namucuonensis</name>
    <dbReference type="NCBI Taxonomy" id="1035707"/>
    <lineage>
        <taxon>Bacteria</taxon>
        <taxon>Pseudomonadati</taxon>
        <taxon>Pseudomonadota</taxon>
        <taxon>Betaproteobacteria</taxon>
        <taxon>Burkholderiales</taxon>
        <taxon>Oxalobacteraceae</taxon>
        <taxon>Telluria group</taxon>
        <taxon>Pseudoduganella</taxon>
    </lineage>
</organism>
<dbReference type="AlphaFoldDB" id="A0A1I7LHL7"/>
<dbReference type="PANTHER" id="PTHR11496">
    <property type="entry name" value="ALCOHOL DEHYDROGENASE"/>
    <property type="match status" value="1"/>
</dbReference>
<feature type="region of interest" description="Disordered" evidence="4">
    <location>
        <begin position="345"/>
        <end position="371"/>
    </location>
</feature>
<dbReference type="OrthoDB" id="9778433at2"/>
<dbReference type="InterPro" id="IPR039697">
    <property type="entry name" value="Alcohol_dehydrogenase_Fe"/>
</dbReference>
<accession>A0A1I7LHL7</accession>
<dbReference type="GO" id="GO:0018506">
    <property type="term" value="F:maleylacetate reductase activity"/>
    <property type="evidence" value="ECO:0007669"/>
    <property type="project" value="InterPro"/>
</dbReference>
<dbReference type="Pfam" id="PF25137">
    <property type="entry name" value="ADH_Fe_C"/>
    <property type="match status" value="1"/>
</dbReference>
<keyword evidence="8" id="KW-1185">Reference proteome</keyword>
<name>A0A1I7LHL7_9BURK</name>
<dbReference type="SUPFAM" id="SSF56796">
    <property type="entry name" value="Dehydroquinate synthase-like"/>
    <property type="match status" value="1"/>
</dbReference>
<keyword evidence="3" id="KW-0520">NAD</keyword>
<evidence type="ECO:0000256" key="3">
    <source>
        <dbReference type="ARBA" id="ARBA00023027"/>
    </source>
</evidence>